<keyword evidence="7 14" id="KW-0812">Transmembrane</keyword>
<name>A0A8J6TAS3_9BACT</name>
<dbReference type="Gene3D" id="3.90.1310.10">
    <property type="entry name" value="Penicillin-binding protein 2a (Domain 2)"/>
    <property type="match status" value="1"/>
</dbReference>
<evidence type="ECO:0000256" key="11">
    <source>
        <dbReference type="ARBA" id="ARBA00022989"/>
    </source>
</evidence>
<gene>
    <name evidence="17" type="primary">mrdA</name>
    <name evidence="17" type="ORF">H8E80_07285</name>
</gene>
<dbReference type="GO" id="GO:0005886">
    <property type="term" value="C:plasma membrane"/>
    <property type="evidence" value="ECO:0007669"/>
    <property type="project" value="UniProtKB-SubCell"/>
</dbReference>
<dbReference type="NCBIfam" id="TIGR03423">
    <property type="entry name" value="pbp2_mrdA"/>
    <property type="match status" value="1"/>
</dbReference>
<dbReference type="GO" id="GO:0008360">
    <property type="term" value="P:regulation of cell shape"/>
    <property type="evidence" value="ECO:0007669"/>
    <property type="project" value="UniProtKB-KW"/>
</dbReference>
<dbReference type="PANTHER" id="PTHR30627">
    <property type="entry name" value="PEPTIDOGLYCAN D,D-TRANSPEPTIDASE"/>
    <property type="match status" value="1"/>
</dbReference>
<keyword evidence="3" id="KW-1003">Cell membrane</keyword>
<protein>
    <submittedName>
        <fullName evidence="17">Penicillin-binding protein 2</fullName>
        <ecNumber evidence="17">3.4.16.4</ecNumber>
    </submittedName>
</protein>
<proteinExistence type="predicted"/>
<feature type="domain" description="Penicillin-binding protein dimerisation" evidence="16">
    <location>
        <begin position="60"/>
        <end position="229"/>
    </location>
</feature>
<evidence type="ECO:0000256" key="3">
    <source>
        <dbReference type="ARBA" id="ARBA00022475"/>
    </source>
</evidence>
<keyword evidence="11 14" id="KW-1133">Transmembrane helix</keyword>
<dbReference type="Gene3D" id="3.40.710.10">
    <property type="entry name" value="DD-peptidase/beta-lactamase superfamily"/>
    <property type="match status" value="1"/>
</dbReference>
<comment type="caution">
    <text evidence="17">The sequence shown here is derived from an EMBL/GenBank/DDBJ whole genome shotgun (WGS) entry which is preliminary data.</text>
</comment>
<dbReference type="Proteomes" id="UP000603545">
    <property type="component" value="Unassembled WGS sequence"/>
</dbReference>
<dbReference type="InterPro" id="IPR017790">
    <property type="entry name" value="Penicillin-binding_protein_2"/>
</dbReference>
<evidence type="ECO:0000256" key="7">
    <source>
        <dbReference type="ARBA" id="ARBA00022692"/>
    </source>
</evidence>
<dbReference type="InterPro" id="IPR036138">
    <property type="entry name" value="PBP_dimer_sf"/>
</dbReference>
<sequence>MGEYLKTADSDWFKQRLIVVMYCVIAAFVVLICRLFYLQVIEGEEFRRLSENNCIRLQSIDPQRGLIYDRNRVLLVDNRPSFDLSIILKDAKPVDDTVEKLSGYIKVPADVLMSKIKKCKGISIYKPFLLKRDIGRDALAAIEAHKYDLPGIKINVRPRRHYINRQIAAHLIGYLSKISSDELKSGKYPACRSGDFIGKFGVEKAYGAYLRGKRGGRQVEVNATGQVVRILRTVDAWPGHNIYLTIDLKLQQKAEKLLEGVAGAIAAIDPATGEILALASSPSFDQNSFVNGMSHKQWHALVSNRFRPMENKAVQGEYPPASIYKIVTAIAGLEEGIINNNTTFYCSGHYKFGDRDFRCWKKRGHGNVDVVRALAESCDVFFYQLGQKLGIDRLAWYAKACGLGAPAGIKLDQEASGLIPTAAWKKRRTGIAWLQGETLSVAIGQGYNLVSPLQMLVLTSAVANGGIRYKPLILKTIETSEGKIISDDSLHTKRKITGKLPASRQTLEIVKKGLWQAVNVRKGTARIARIDGIAISGKTGTAQVVGRQQDEDSDEEDRAFHLKPHAWFVAFAPSDDPKIAVVVIVEHGEHGSTTAAPIARELIRTYLGKLET</sequence>
<keyword evidence="13" id="KW-0961">Cell wall biogenesis/degradation</keyword>
<keyword evidence="5 17" id="KW-0121">Carboxypeptidase</keyword>
<dbReference type="GO" id="GO:0071555">
    <property type="term" value="P:cell wall organization"/>
    <property type="evidence" value="ECO:0007669"/>
    <property type="project" value="UniProtKB-KW"/>
</dbReference>
<evidence type="ECO:0000259" key="16">
    <source>
        <dbReference type="Pfam" id="PF03717"/>
    </source>
</evidence>
<evidence type="ECO:0000256" key="5">
    <source>
        <dbReference type="ARBA" id="ARBA00022645"/>
    </source>
</evidence>
<dbReference type="EC" id="3.4.16.4" evidence="17"/>
<evidence type="ECO:0000256" key="10">
    <source>
        <dbReference type="ARBA" id="ARBA00022984"/>
    </source>
</evidence>
<evidence type="ECO:0000256" key="4">
    <source>
        <dbReference type="ARBA" id="ARBA00022519"/>
    </source>
</evidence>
<organism evidence="17 18">
    <name type="scientific">Candidatus Desulfaltia bathyphila</name>
    <dbReference type="NCBI Taxonomy" id="2841697"/>
    <lineage>
        <taxon>Bacteria</taxon>
        <taxon>Pseudomonadati</taxon>
        <taxon>Thermodesulfobacteriota</taxon>
        <taxon>Desulfobacteria</taxon>
        <taxon>Desulfobacterales</taxon>
        <taxon>Desulfobacterales incertae sedis</taxon>
        <taxon>Candidatus Desulfaltia</taxon>
    </lineage>
</organism>
<evidence type="ECO:0000313" key="17">
    <source>
        <dbReference type="EMBL" id="MBC8199831.1"/>
    </source>
</evidence>
<reference evidence="17 18" key="1">
    <citation type="submission" date="2020-08" db="EMBL/GenBank/DDBJ databases">
        <title>Bridging the membrane lipid divide: bacteria of the FCB group superphylum have the potential to synthesize archaeal ether lipids.</title>
        <authorList>
            <person name="Villanueva L."/>
            <person name="Von Meijenfeldt F.A.B."/>
            <person name="Westbye A.B."/>
            <person name="Yadav S."/>
            <person name="Hopmans E.C."/>
            <person name="Dutilh B.E."/>
            <person name="Sinninghe Damste J.S."/>
        </authorList>
    </citation>
    <scope>NUCLEOTIDE SEQUENCE [LARGE SCALE GENOMIC DNA]</scope>
    <source>
        <strain evidence="17">NIOZ-UU82</strain>
    </source>
</reference>
<dbReference type="GO" id="GO:0006508">
    <property type="term" value="P:proteolysis"/>
    <property type="evidence" value="ECO:0007669"/>
    <property type="project" value="UniProtKB-KW"/>
</dbReference>
<dbReference type="FunFam" id="3.40.710.10:FF:000024">
    <property type="entry name" value="Penicillin-binding protein 2"/>
    <property type="match status" value="1"/>
</dbReference>
<dbReference type="Gene3D" id="3.30.1390.30">
    <property type="entry name" value="Penicillin-binding protein 2a, domain 3"/>
    <property type="match status" value="1"/>
</dbReference>
<dbReference type="GO" id="GO:0071972">
    <property type="term" value="F:peptidoglycan L,D-transpeptidase activity"/>
    <property type="evidence" value="ECO:0007669"/>
    <property type="project" value="TreeGrafter"/>
</dbReference>
<comment type="subcellular location">
    <subcellularLocation>
        <location evidence="2">Cell membrane</location>
    </subcellularLocation>
    <subcellularLocation>
        <location evidence="1">Membrane</location>
        <topology evidence="1">Single-pass membrane protein</topology>
    </subcellularLocation>
</comment>
<evidence type="ECO:0000256" key="2">
    <source>
        <dbReference type="ARBA" id="ARBA00004236"/>
    </source>
</evidence>
<feature type="transmembrane region" description="Helical" evidence="14">
    <location>
        <begin position="17"/>
        <end position="38"/>
    </location>
</feature>
<evidence type="ECO:0000256" key="14">
    <source>
        <dbReference type="SAM" id="Phobius"/>
    </source>
</evidence>
<dbReference type="EMBL" id="JACNLL010000065">
    <property type="protein sequence ID" value="MBC8199831.1"/>
    <property type="molecule type" value="Genomic_DNA"/>
</dbReference>
<keyword evidence="10" id="KW-0573">Peptidoglycan synthesis</keyword>
<keyword evidence="6" id="KW-0645">Protease</keyword>
<keyword evidence="8 17" id="KW-0378">Hydrolase</keyword>
<keyword evidence="4" id="KW-0997">Cell inner membrane</keyword>
<dbReference type="SUPFAM" id="SSF56601">
    <property type="entry name" value="beta-lactamase/transpeptidase-like"/>
    <property type="match status" value="1"/>
</dbReference>
<dbReference type="InterPro" id="IPR050515">
    <property type="entry name" value="Beta-lactam/transpept"/>
</dbReference>
<dbReference type="GO" id="GO:0009002">
    <property type="term" value="F:serine-type D-Ala-D-Ala carboxypeptidase activity"/>
    <property type="evidence" value="ECO:0007669"/>
    <property type="project" value="UniProtKB-EC"/>
</dbReference>
<dbReference type="GO" id="GO:0009252">
    <property type="term" value="P:peptidoglycan biosynthetic process"/>
    <property type="evidence" value="ECO:0007669"/>
    <property type="project" value="UniProtKB-KW"/>
</dbReference>
<dbReference type="Pfam" id="PF00905">
    <property type="entry name" value="Transpeptidase"/>
    <property type="match status" value="1"/>
</dbReference>
<evidence type="ECO:0000256" key="8">
    <source>
        <dbReference type="ARBA" id="ARBA00022801"/>
    </source>
</evidence>
<dbReference type="SUPFAM" id="SSF56519">
    <property type="entry name" value="Penicillin binding protein dimerisation domain"/>
    <property type="match status" value="1"/>
</dbReference>
<evidence type="ECO:0000256" key="9">
    <source>
        <dbReference type="ARBA" id="ARBA00022960"/>
    </source>
</evidence>
<keyword evidence="12 14" id="KW-0472">Membrane</keyword>
<evidence type="ECO:0000256" key="12">
    <source>
        <dbReference type="ARBA" id="ARBA00023136"/>
    </source>
</evidence>
<dbReference type="AlphaFoldDB" id="A0A8J6TAS3"/>
<dbReference type="InterPro" id="IPR005311">
    <property type="entry name" value="PBP_dimer"/>
</dbReference>
<dbReference type="Pfam" id="PF03717">
    <property type="entry name" value="PBP_dimer"/>
    <property type="match status" value="1"/>
</dbReference>
<dbReference type="PANTHER" id="PTHR30627:SF2">
    <property type="entry name" value="PEPTIDOGLYCAN D,D-TRANSPEPTIDASE MRDA"/>
    <property type="match status" value="1"/>
</dbReference>
<dbReference type="InterPro" id="IPR012338">
    <property type="entry name" value="Beta-lactam/transpept-like"/>
</dbReference>
<dbReference type="InterPro" id="IPR001460">
    <property type="entry name" value="PCN-bd_Tpept"/>
</dbReference>
<keyword evidence="9" id="KW-0133">Cell shape</keyword>
<evidence type="ECO:0000256" key="13">
    <source>
        <dbReference type="ARBA" id="ARBA00023316"/>
    </source>
</evidence>
<feature type="domain" description="Penicillin-binding protein transpeptidase" evidence="15">
    <location>
        <begin position="263"/>
        <end position="603"/>
    </location>
</feature>
<dbReference type="GO" id="GO:0008658">
    <property type="term" value="F:penicillin binding"/>
    <property type="evidence" value="ECO:0007669"/>
    <property type="project" value="InterPro"/>
</dbReference>
<accession>A0A8J6TAS3</accession>
<evidence type="ECO:0000259" key="15">
    <source>
        <dbReference type="Pfam" id="PF00905"/>
    </source>
</evidence>
<evidence type="ECO:0000313" key="18">
    <source>
        <dbReference type="Proteomes" id="UP000603545"/>
    </source>
</evidence>
<evidence type="ECO:0000256" key="6">
    <source>
        <dbReference type="ARBA" id="ARBA00022670"/>
    </source>
</evidence>
<evidence type="ECO:0000256" key="1">
    <source>
        <dbReference type="ARBA" id="ARBA00004167"/>
    </source>
</evidence>